<dbReference type="AlphaFoldDB" id="X1L4P0"/>
<organism evidence="1">
    <name type="scientific">marine sediment metagenome</name>
    <dbReference type="NCBI Taxonomy" id="412755"/>
    <lineage>
        <taxon>unclassified sequences</taxon>
        <taxon>metagenomes</taxon>
        <taxon>ecological metagenomes</taxon>
    </lineage>
</organism>
<gene>
    <name evidence="1" type="ORF">S06H3_05102</name>
</gene>
<dbReference type="Pfam" id="PF03321">
    <property type="entry name" value="GH3"/>
    <property type="match status" value="1"/>
</dbReference>
<proteinExistence type="predicted"/>
<dbReference type="EMBL" id="BARV01001857">
    <property type="protein sequence ID" value="GAI00851.1"/>
    <property type="molecule type" value="Genomic_DNA"/>
</dbReference>
<feature type="non-terminal residue" evidence="1">
    <location>
        <position position="117"/>
    </location>
</feature>
<sequence>MKKNKYLSIIVTNLKSKLINLKLKKILSSHSTIHHDIYDGIKNGGYKWFKKNVMTTSYKYYEALIENDYFTGISSLSKEKTVYFASTSGATGGPKIIPHTRRSLSSYLFATIPMFTR</sequence>
<accession>X1L4P0</accession>
<comment type="caution">
    <text evidence="1">The sequence shown here is derived from an EMBL/GenBank/DDBJ whole genome shotgun (WGS) entry which is preliminary data.</text>
</comment>
<protein>
    <submittedName>
        <fullName evidence="1">Uncharacterized protein</fullName>
    </submittedName>
</protein>
<dbReference type="SUPFAM" id="SSF56801">
    <property type="entry name" value="Acetyl-CoA synthetase-like"/>
    <property type="match status" value="1"/>
</dbReference>
<name>X1L4P0_9ZZZZ</name>
<reference evidence="1" key="1">
    <citation type="journal article" date="2014" name="Front. Microbiol.">
        <title>High frequency of phylogenetically diverse reductive dehalogenase-homologous genes in deep subseafloor sedimentary metagenomes.</title>
        <authorList>
            <person name="Kawai M."/>
            <person name="Futagami T."/>
            <person name="Toyoda A."/>
            <person name="Takaki Y."/>
            <person name="Nishi S."/>
            <person name="Hori S."/>
            <person name="Arai W."/>
            <person name="Tsubouchi T."/>
            <person name="Morono Y."/>
            <person name="Uchiyama I."/>
            <person name="Ito T."/>
            <person name="Fujiyama A."/>
            <person name="Inagaki F."/>
            <person name="Takami H."/>
        </authorList>
    </citation>
    <scope>NUCLEOTIDE SEQUENCE</scope>
    <source>
        <strain evidence="1">Expedition CK06-06</strain>
    </source>
</reference>
<evidence type="ECO:0000313" key="1">
    <source>
        <dbReference type="EMBL" id="GAI00851.1"/>
    </source>
</evidence>